<accession>A0AAV1CS65</accession>
<evidence type="ECO:0000256" key="3">
    <source>
        <dbReference type="ARBA" id="ARBA00022679"/>
    </source>
</evidence>
<gene>
    <name evidence="7" type="ORF">OLC1_LOCUS8341</name>
</gene>
<comment type="similarity">
    <text evidence="1 4">Belongs to the UDP-glycosyltransferase family.</text>
</comment>
<dbReference type="Proteomes" id="UP001161247">
    <property type="component" value="Chromosome 3"/>
</dbReference>
<evidence type="ECO:0000259" key="6">
    <source>
        <dbReference type="Pfam" id="PF26168"/>
    </source>
</evidence>
<dbReference type="CDD" id="cd03784">
    <property type="entry name" value="GT1_Gtf-like"/>
    <property type="match status" value="1"/>
</dbReference>
<dbReference type="InterPro" id="IPR035595">
    <property type="entry name" value="UDP_glycos_trans_CS"/>
</dbReference>
<dbReference type="PANTHER" id="PTHR48044:SF23">
    <property type="entry name" value="ANTHOCYANIDIN 3-O-GLUCOSYLTRANSFERASE-LIKE"/>
    <property type="match status" value="1"/>
</dbReference>
<dbReference type="Pfam" id="PF26168">
    <property type="entry name" value="Glyco_transf_N"/>
    <property type="match status" value="1"/>
</dbReference>
<dbReference type="AlphaFoldDB" id="A0AAV1CS65"/>
<dbReference type="FunFam" id="3.40.50.2000:FF:000238">
    <property type="entry name" value="Glycosyltransferase"/>
    <property type="match status" value="1"/>
</dbReference>
<dbReference type="FunFam" id="3.40.50.2000:FF:000060">
    <property type="entry name" value="Glycosyltransferase"/>
    <property type="match status" value="1"/>
</dbReference>
<dbReference type="PROSITE" id="PS00375">
    <property type="entry name" value="UDPGT"/>
    <property type="match status" value="1"/>
</dbReference>
<evidence type="ECO:0000256" key="2">
    <source>
        <dbReference type="ARBA" id="ARBA00022676"/>
    </source>
</evidence>
<evidence type="ECO:0000313" key="7">
    <source>
        <dbReference type="EMBL" id="CAI9098013.1"/>
    </source>
</evidence>
<evidence type="ECO:0000256" key="4">
    <source>
        <dbReference type="RuleBase" id="RU003718"/>
    </source>
</evidence>
<evidence type="ECO:0000256" key="1">
    <source>
        <dbReference type="ARBA" id="ARBA00009995"/>
    </source>
</evidence>
<dbReference type="EC" id="2.4.1.-" evidence="5"/>
<dbReference type="InterPro" id="IPR002213">
    <property type="entry name" value="UDP_glucos_trans"/>
</dbReference>
<keyword evidence="2 4" id="KW-0328">Glycosyltransferase</keyword>
<proteinExistence type="inferred from homology"/>
<keyword evidence="3 4" id="KW-0808">Transferase</keyword>
<keyword evidence="8" id="KW-1185">Reference proteome</keyword>
<dbReference type="PANTHER" id="PTHR48044">
    <property type="entry name" value="GLYCOSYLTRANSFERASE"/>
    <property type="match status" value="1"/>
</dbReference>
<dbReference type="SUPFAM" id="SSF53756">
    <property type="entry name" value="UDP-Glycosyltransferase/glycogen phosphorylase"/>
    <property type="match status" value="1"/>
</dbReference>
<dbReference type="Gene3D" id="3.40.50.2000">
    <property type="entry name" value="Glycogen Phosphorylase B"/>
    <property type="match status" value="2"/>
</dbReference>
<dbReference type="Pfam" id="PF00201">
    <property type="entry name" value="UDPGT"/>
    <property type="match status" value="1"/>
</dbReference>
<evidence type="ECO:0000256" key="5">
    <source>
        <dbReference type="RuleBase" id="RU362057"/>
    </source>
</evidence>
<dbReference type="GO" id="GO:0050404">
    <property type="term" value="F:zeatin O-beta-D-xylosyltransferase activity"/>
    <property type="evidence" value="ECO:0007669"/>
    <property type="project" value="UniProtKB-ARBA"/>
</dbReference>
<reference evidence="7" key="1">
    <citation type="submission" date="2023-03" db="EMBL/GenBank/DDBJ databases">
        <authorList>
            <person name="Julca I."/>
        </authorList>
    </citation>
    <scope>NUCLEOTIDE SEQUENCE</scope>
</reference>
<organism evidence="7 8">
    <name type="scientific">Oldenlandia corymbosa var. corymbosa</name>
    <dbReference type="NCBI Taxonomy" id="529605"/>
    <lineage>
        <taxon>Eukaryota</taxon>
        <taxon>Viridiplantae</taxon>
        <taxon>Streptophyta</taxon>
        <taxon>Embryophyta</taxon>
        <taxon>Tracheophyta</taxon>
        <taxon>Spermatophyta</taxon>
        <taxon>Magnoliopsida</taxon>
        <taxon>eudicotyledons</taxon>
        <taxon>Gunneridae</taxon>
        <taxon>Pentapetalae</taxon>
        <taxon>asterids</taxon>
        <taxon>lamiids</taxon>
        <taxon>Gentianales</taxon>
        <taxon>Rubiaceae</taxon>
        <taxon>Rubioideae</taxon>
        <taxon>Spermacoceae</taxon>
        <taxon>Hedyotis-Oldenlandia complex</taxon>
        <taxon>Oldenlandia</taxon>
    </lineage>
</organism>
<dbReference type="InterPro" id="IPR058980">
    <property type="entry name" value="Glyco_transf_N"/>
</dbReference>
<sequence length="467" mass="52518">MEEIAVVMVPLPAQGHLNQLLHLSHRISAHGLPVHFVGTPVHNRQAQVRLHGWDPQATSKIHFHDFSTTFPSPPPNPNSTNKHPVQLLPSFYATVHLREPICELVKKLSITSKRVVVIHDSLMRYAIQDVETIPNAESYCFHTPSALAMYTYYWQRAGKLVTVNGEAIDDVLRGGATARLPQELAQFFQMQAEFSKKRNWGNLYNTNRAIDGEYLNLIAREEPFAAEKHWAIGPFNPTDIISQKNRASDKKRHKCLDWLDKQPANSVIFISFGSTTSLCDKQVEEIAIGLDKSGVKFIWVLRDADRADVFAGESRRANLPDGFEDRITKSGKGMIVRDWAPQLEILGHSSTGGFMTHCGWNSCIESISFGVPMAAWPMHSDQPRNAILVTKHLKTGVRVGEWGHDGELVNANEVEKAIKRLMDSGEGDEMRMRAAAIRDAIRKSVEKDDEDDTTRTEMDAFISHLTR</sequence>
<evidence type="ECO:0000313" key="8">
    <source>
        <dbReference type="Proteomes" id="UP001161247"/>
    </source>
</evidence>
<dbReference type="EMBL" id="OX459120">
    <property type="protein sequence ID" value="CAI9098013.1"/>
    <property type="molecule type" value="Genomic_DNA"/>
</dbReference>
<dbReference type="GO" id="GO:0009690">
    <property type="term" value="P:cytokinin metabolic process"/>
    <property type="evidence" value="ECO:0007669"/>
    <property type="project" value="UniProtKB-ARBA"/>
</dbReference>
<protein>
    <recommendedName>
        <fullName evidence="5">Glycosyltransferase</fullName>
        <ecNumber evidence="5">2.4.1.-</ecNumber>
    </recommendedName>
</protein>
<feature type="domain" description="Glycosyltransferase N-terminal" evidence="6">
    <location>
        <begin position="2"/>
        <end position="237"/>
    </location>
</feature>
<dbReference type="GO" id="GO:0016138">
    <property type="term" value="P:glycoside biosynthetic process"/>
    <property type="evidence" value="ECO:0007669"/>
    <property type="project" value="UniProtKB-ARBA"/>
</dbReference>
<name>A0AAV1CS65_OLDCO</name>